<keyword evidence="2" id="KW-1185">Reference proteome</keyword>
<proteinExistence type="predicted"/>
<protein>
    <submittedName>
        <fullName evidence="1">Uncharacterized protein</fullName>
    </submittedName>
</protein>
<comment type="caution">
    <text evidence="1">The sequence shown here is derived from an EMBL/GenBank/DDBJ whole genome shotgun (WGS) entry which is preliminary data.</text>
</comment>
<reference evidence="1 2" key="1">
    <citation type="submission" date="2024-04" db="EMBL/GenBank/DDBJ databases">
        <title>Tritrichomonas musculus Genome.</title>
        <authorList>
            <person name="Alves-Ferreira E."/>
            <person name="Grigg M."/>
            <person name="Lorenzi H."/>
            <person name="Galac M."/>
        </authorList>
    </citation>
    <scope>NUCLEOTIDE SEQUENCE [LARGE SCALE GENOMIC DNA]</scope>
    <source>
        <strain evidence="1 2">EAF2021</strain>
    </source>
</reference>
<organism evidence="1 2">
    <name type="scientific">Tritrichomonas musculus</name>
    <dbReference type="NCBI Taxonomy" id="1915356"/>
    <lineage>
        <taxon>Eukaryota</taxon>
        <taxon>Metamonada</taxon>
        <taxon>Parabasalia</taxon>
        <taxon>Tritrichomonadida</taxon>
        <taxon>Tritrichomonadidae</taxon>
        <taxon>Tritrichomonas</taxon>
    </lineage>
</organism>
<dbReference type="Proteomes" id="UP001470230">
    <property type="component" value="Unassembled WGS sequence"/>
</dbReference>
<evidence type="ECO:0000313" key="1">
    <source>
        <dbReference type="EMBL" id="KAK8899234.1"/>
    </source>
</evidence>
<evidence type="ECO:0000313" key="2">
    <source>
        <dbReference type="Proteomes" id="UP001470230"/>
    </source>
</evidence>
<sequence>MKNKTSRVGSFQLILKWKYHHGTMTPASTLRTQRALLILTSSNDCGPAAWLMKIGKSLRHLQLNPKFTRH</sequence>
<gene>
    <name evidence="1" type="ORF">M9Y10_001541</name>
</gene>
<name>A0ABR2L796_9EUKA</name>
<accession>A0ABR2L796</accession>
<dbReference type="EMBL" id="JAPFFF010000001">
    <property type="protein sequence ID" value="KAK8899234.1"/>
    <property type="molecule type" value="Genomic_DNA"/>
</dbReference>